<dbReference type="InterPro" id="IPR034433">
    <property type="entry name" value="Vomeromodulin"/>
</dbReference>
<protein>
    <submittedName>
        <fullName evidence="3">Vomeromodulin-like</fullName>
    </submittedName>
</protein>
<keyword evidence="2" id="KW-1185">Reference proteome</keyword>
<feature type="compositionally biased region" description="Basic and acidic residues" evidence="1">
    <location>
        <begin position="1"/>
        <end position="12"/>
    </location>
</feature>
<dbReference type="PANTHER" id="PTHR40142:SF1">
    <property type="entry name" value="BPI FOLD CONTAINING FAMILY B, MEMBER 9B-RELATED"/>
    <property type="match status" value="1"/>
</dbReference>
<evidence type="ECO:0000313" key="2">
    <source>
        <dbReference type="Proteomes" id="UP001652624"/>
    </source>
</evidence>
<accession>A0ABM3YDX9</accession>
<dbReference type="PANTHER" id="PTHR40142">
    <property type="entry name" value="BPI FOLD-CONTAINING FAMILY B, MEMBER 9B-RELATED"/>
    <property type="match status" value="1"/>
</dbReference>
<proteinExistence type="predicted"/>
<feature type="region of interest" description="Disordered" evidence="1">
    <location>
        <begin position="1"/>
        <end position="25"/>
    </location>
</feature>
<dbReference type="Proteomes" id="UP001652624">
    <property type="component" value="Chromosome 1"/>
</dbReference>
<sequence length="429" mass="47163">MGERSAYLDRMRSNRLPLSHSDVPDLVKTGSSLGSLALKGEKNNLKGTVDSSLPQATKLSEVAEEGTKKVKDLSKDEGSTAMSALNSLTGVVDLKKLTALKVEKVEMKSVMTTVNEEGVLVSRGLAMATLRGDGLTGVVWDTVGFEVSMEMIIHSALDKNNSECVGLKVLHEETNITEVNMTLLQTVTDVIPVSLDLNSKVKMLLTADMNKKKEEGLACSCNFTDFNECHNSTGMFHYEVNHMQCSADGWSISYCAKGTFNGKIMPIPGCSDLSDDKTANHSLTICNTVFKNILNACAKQSSTTVGSLRVKVFEMQYTYMPKDRVKVAYNVNIYDAGEIMTGRTEISLWHVFMLLKDKITPDIKIISTKHLVEADKVGKVKNVMISVKSKMAQCIIDYVNQWDVPTISKLFILSAKFTNIEKDNLQAAD</sequence>
<evidence type="ECO:0000313" key="3">
    <source>
        <dbReference type="RefSeq" id="XP_060059283.1"/>
    </source>
</evidence>
<reference evidence="3" key="2">
    <citation type="submission" date="2025-08" db="UniProtKB">
        <authorList>
            <consortium name="RefSeq"/>
        </authorList>
    </citation>
    <scope>IDENTIFICATION</scope>
</reference>
<dbReference type="RefSeq" id="XP_060059283.1">
    <property type="nucleotide sequence ID" value="XM_060203300.1"/>
</dbReference>
<evidence type="ECO:0000256" key="1">
    <source>
        <dbReference type="SAM" id="MobiDB-lite"/>
    </source>
</evidence>
<name>A0ABM3YDX9_ERIEU</name>
<organism evidence="2 3">
    <name type="scientific">Erinaceus europaeus</name>
    <name type="common">Western European hedgehog</name>
    <dbReference type="NCBI Taxonomy" id="9365"/>
    <lineage>
        <taxon>Eukaryota</taxon>
        <taxon>Metazoa</taxon>
        <taxon>Chordata</taxon>
        <taxon>Craniata</taxon>
        <taxon>Vertebrata</taxon>
        <taxon>Euteleostomi</taxon>
        <taxon>Mammalia</taxon>
        <taxon>Eutheria</taxon>
        <taxon>Laurasiatheria</taxon>
        <taxon>Eulipotyphla</taxon>
        <taxon>Erinaceidae</taxon>
        <taxon>Erinaceinae</taxon>
        <taxon>Erinaceus</taxon>
    </lineage>
</organism>
<gene>
    <name evidence="3" type="primary">LOC132541893</name>
</gene>
<dbReference type="GeneID" id="132541893"/>
<reference evidence="2" key="1">
    <citation type="submission" date="2025-05" db="UniProtKB">
        <authorList>
            <consortium name="RefSeq"/>
        </authorList>
    </citation>
    <scope>NUCLEOTIDE SEQUENCE [LARGE SCALE GENOMIC DNA]</scope>
</reference>